<dbReference type="PANTHER" id="PTHR43646:SF3">
    <property type="entry name" value="SLR1566 PROTEIN"/>
    <property type="match status" value="1"/>
</dbReference>
<dbReference type="Proteomes" id="UP000753908">
    <property type="component" value="Unassembled WGS sequence"/>
</dbReference>
<accession>A0A951PQK2</accession>
<sequence length="338" mass="38313">MKQVGLVAIGRNEGKRLHQCLLSVLGKVAHVVYVDSGSTDGSIELARELGVDVVELDLSTPFTAARGRNAGFHRLLQANPQIEFVQFVDGDCEVVEGWLERALHELESQSNVAVVCGRRRERFPEQSIYNRLCDIEWDTPVGEATACGGDSMMRVEAFQQVGGFNPTLIAGEEPELCVRLRQKSWKIFRLDAEMTLHDAQMTRFGQWWKRSLRAGHAYAEGAWLHGREPERHWVKESRSIWLWGLFIPFLAIALALPTRGLSLLLLLGFPLLSYRIYRYMQPRGFESKDTALYALSCMLGKFPQVQGQLKFHLNRLLKRRNVLVEYKSKSVAPVDTAS</sequence>
<keyword evidence="4" id="KW-0328">Glycosyltransferase</keyword>
<dbReference type="InterPro" id="IPR001173">
    <property type="entry name" value="Glyco_trans_2-like"/>
</dbReference>
<dbReference type="InterPro" id="IPR029044">
    <property type="entry name" value="Nucleotide-diphossugar_trans"/>
</dbReference>
<organism evidence="4 5">
    <name type="scientific">Symplocastrum torsivum CPER-KK1</name>
    <dbReference type="NCBI Taxonomy" id="450513"/>
    <lineage>
        <taxon>Bacteria</taxon>
        <taxon>Bacillati</taxon>
        <taxon>Cyanobacteriota</taxon>
        <taxon>Cyanophyceae</taxon>
        <taxon>Oscillatoriophycideae</taxon>
        <taxon>Oscillatoriales</taxon>
        <taxon>Microcoleaceae</taxon>
        <taxon>Symplocastrum</taxon>
    </lineage>
</organism>
<evidence type="ECO:0000256" key="1">
    <source>
        <dbReference type="ARBA" id="ARBA00022679"/>
    </source>
</evidence>
<keyword evidence="1 4" id="KW-0808">Transferase</keyword>
<gene>
    <name evidence="4" type="ORF">KME25_24300</name>
</gene>
<dbReference type="AlphaFoldDB" id="A0A951PQK2"/>
<reference evidence="4" key="1">
    <citation type="submission" date="2021-05" db="EMBL/GenBank/DDBJ databases">
        <authorList>
            <person name="Pietrasiak N."/>
            <person name="Ward R."/>
            <person name="Stajich J.E."/>
            <person name="Kurbessoian T."/>
        </authorList>
    </citation>
    <scope>NUCLEOTIDE SEQUENCE</scope>
    <source>
        <strain evidence="4">CPER-KK1</strain>
    </source>
</reference>
<reference evidence="4" key="2">
    <citation type="journal article" date="2022" name="Microbiol. Resour. Announc.">
        <title>Metagenome Sequencing to Explore Phylogenomics of Terrestrial Cyanobacteria.</title>
        <authorList>
            <person name="Ward R.D."/>
            <person name="Stajich J.E."/>
            <person name="Johansen J.R."/>
            <person name="Huntemann M."/>
            <person name="Clum A."/>
            <person name="Foster B."/>
            <person name="Foster B."/>
            <person name="Roux S."/>
            <person name="Palaniappan K."/>
            <person name="Varghese N."/>
            <person name="Mukherjee S."/>
            <person name="Reddy T.B.K."/>
            <person name="Daum C."/>
            <person name="Copeland A."/>
            <person name="Chen I.A."/>
            <person name="Ivanova N.N."/>
            <person name="Kyrpides N.C."/>
            <person name="Shapiro N."/>
            <person name="Eloe-Fadrosh E.A."/>
            <person name="Pietrasiak N."/>
        </authorList>
    </citation>
    <scope>NUCLEOTIDE SEQUENCE</scope>
    <source>
        <strain evidence="4">CPER-KK1</strain>
    </source>
</reference>
<dbReference type="SUPFAM" id="SSF53448">
    <property type="entry name" value="Nucleotide-diphospho-sugar transferases"/>
    <property type="match status" value="1"/>
</dbReference>
<dbReference type="GO" id="GO:0016757">
    <property type="term" value="F:glycosyltransferase activity"/>
    <property type="evidence" value="ECO:0007669"/>
    <property type="project" value="UniProtKB-KW"/>
</dbReference>
<evidence type="ECO:0000313" key="4">
    <source>
        <dbReference type="EMBL" id="MBW4547534.1"/>
    </source>
</evidence>
<comment type="caution">
    <text evidence="4">The sequence shown here is derived from an EMBL/GenBank/DDBJ whole genome shotgun (WGS) entry which is preliminary data.</text>
</comment>
<dbReference type="Gene3D" id="3.90.550.10">
    <property type="entry name" value="Spore Coat Polysaccharide Biosynthesis Protein SpsA, Chain A"/>
    <property type="match status" value="1"/>
</dbReference>
<dbReference type="PANTHER" id="PTHR43646">
    <property type="entry name" value="GLYCOSYLTRANSFERASE"/>
    <property type="match status" value="1"/>
</dbReference>
<dbReference type="EC" id="2.4.-.-" evidence="4"/>
<feature type="domain" description="Galactosyltransferase C-terminal" evidence="3">
    <location>
        <begin position="137"/>
        <end position="195"/>
    </location>
</feature>
<dbReference type="InterPro" id="IPR027791">
    <property type="entry name" value="Galactosyl_T_C"/>
</dbReference>
<dbReference type="Pfam" id="PF02709">
    <property type="entry name" value="Glyco_transf_7C"/>
    <property type="match status" value="1"/>
</dbReference>
<name>A0A951PQK2_9CYAN</name>
<protein>
    <submittedName>
        <fullName evidence="4">Glycosyltransferase</fullName>
        <ecNumber evidence="4">2.4.-.-</ecNumber>
    </submittedName>
</protein>
<feature type="domain" description="Glycosyltransferase 2-like" evidence="2">
    <location>
        <begin position="12"/>
        <end position="130"/>
    </location>
</feature>
<proteinExistence type="predicted"/>
<evidence type="ECO:0000313" key="5">
    <source>
        <dbReference type="Proteomes" id="UP000753908"/>
    </source>
</evidence>
<evidence type="ECO:0000259" key="3">
    <source>
        <dbReference type="Pfam" id="PF02709"/>
    </source>
</evidence>
<dbReference type="EMBL" id="JAHHIF010000043">
    <property type="protein sequence ID" value="MBW4547534.1"/>
    <property type="molecule type" value="Genomic_DNA"/>
</dbReference>
<evidence type="ECO:0000259" key="2">
    <source>
        <dbReference type="Pfam" id="PF00535"/>
    </source>
</evidence>
<dbReference type="Pfam" id="PF00535">
    <property type="entry name" value="Glycos_transf_2"/>
    <property type="match status" value="1"/>
</dbReference>